<evidence type="ECO:0008006" key="6">
    <source>
        <dbReference type="Google" id="ProtNLM"/>
    </source>
</evidence>
<evidence type="ECO:0000313" key="4">
    <source>
        <dbReference type="EMBL" id="EKS42254.1"/>
    </source>
</evidence>
<dbReference type="SUPFAM" id="SSF160935">
    <property type="entry name" value="VPA0735-like"/>
    <property type="match status" value="1"/>
</dbReference>
<evidence type="ECO:0000256" key="1">
    <source>
        <dbReference type="SAM" id="SignalP"/>
    </source>
</evidence>
<evidence type="ECO:0000259" key="3">
    <source>
        <dbReference type="Pfam" id="PF06863"/>
    </source>
</evidence>
<feature type="domain" description="DUF1254" evidence="3">
    <location>
        <begin position="77"/>
        <end position="199"/>
    </location>
</feature>
<sequence>MKFTGTMIVPAVLAALTLAANAQSAPSKMPPERVREERAYAAGVQTAIWGRPFVDNVHTLFAGLKVGAVGLNYYRKFPNLKTAADKFVNTPNNVSIDGYGCADLSIEPVVVSVPTIKENRWYIVQIGDYYDQVVYNIGGSKGAEPGLFLLTGPDYHGPVPAGMKEIKVRTKLAVIANRVFVSGDADLPAAREVQKGFQALPLSVFQKNGLRFEIPKQYEYARFEFKPTAPEALRLFDTIGFGMKTFLSRSDDFGDADVAAAHPIGLSVANGFDWESLDEPTRRGLARAAVTAEAIIEDTYVNAAETVAGWRYTMGGGRAGSDYALRAAMSANLTGANVPEEILYPNTRVDDQGSPLTGVNKYVLRFSKDQIPPVSVFWNLNMYDEKEFFIENDFKRYSIGSTTDGLKTAPDGSITIYIQKDNPGPDKQSNWLPAPAGSFNLTMRLYGAQTPILDGSYRLPGVRKQP</sequence>
<dbReference type="PATRIC" id="fig|883078.3.peg.1381"/>
<feature type="signal peptide" evidence="1">
    <location>
        <begin position="1"/>
        <end position="22"/>
    </location>
</feature>
<dbReference type="HOGENOM" id="CLU_027269_1_1_5"/>
<name>K8PNA7_9BRAD</name>
<dbReference type="InterPro" id="IPR037050">
    <property type="entry name" value="DUF1254_sf"/>
</dbReference>
<dbReference type="Proteomes" id="UP000001096">
    <property type="component" value="Unassembled WGS sequence"/>
</dbReference>
<dbReference type="Pfam" id="PF06863">
    <property type="entry name" value="DUF1254"/>
    <property type="match status" value="1"/>
</dbReference>
<dbReference type="AlphaFoldDB" id="K8PNA7"/>
<keyword evidence="1" id="KW-0732">Signal</keyword>
<organism evidence="4 5">
    <name type="scientific">Afipia broomeae ATCC 49717</name>
    <dbReference type="NCBI Taxonomy" id="883078"/>
    <lineage>
        <taxon>Bacteria</taxon>
        <taxon>Pseudomonadati</taxon>
        <taxon>Pseudomonadota</taxon>
        <taxon>Alphaproteobacteria</taxon>
        <taxon>Hyphomicrobiales</taxon>
        <taxon>Nitrobacteraceae</taxon>
        <taxon>Afipia</taxon>
    </lineage>
</organism>
<evidence type="ECO:0000259" key="2">
    <source>
        <dbReference type="Pfam" id="PF06742"/>
    </source>
</evidence>
<dbReference type="InterPro" id="IPR037049">
    <property type="entry name" value="DUF1214_C_sf"/>
</dbReference>
<comment type="caution">
    <text evidence="4">The sequence shown here is derived from an EMBL/GenBank/DDBJ whole genome shotgun (WGS) entry which is preliminary data.</text>
</comment>
<protein>
    <recommendedName>
        <fullName evidence="6">DUF1254 domain-containing protein</fullName>
    </recommendedName>
</protein>
<evidence type="ECO:0000313" key="5">
    <source>
        <dbReference type="Proteomes" id="UP000001096"/>
    </source>
</evidence>
<feature type="chain" id="PRO_5003922329" description="DUF1254 domain-containing protein" evidence="1">
    <location>
        <begin position="23"/>
        <end position="466"/>
    </location>
</feature>
<dbReference type="Pfam" id="PF06742">
    <property type="entry name" value="DUF1214"/>
    <property type="match status" value="1"/>
</dbReference>
<dbReference type="EMBL" id="AGWX01000001">
    <property type="protein sequence ID" value="EKS42254.1"/>
    <property type="molecule type" value="Genomic_DNA"/>
</dbReference>
<dbReference type="InterPro" id="IPR010621">
    <property type="entry name" value="DUF1214"/>
</dbReference>
<dbReference type="eggNOG" id="COG5361">
    <property type="taxonomic scope" value="Bacteria"/>
</dbReference>
<proteinExistence type="predicted"/>
<keyword evidence="5" id="KW-1185">Reference proteome</keyword>
<dbReference type="Gene3D" id="2.60.120.600">
    <property type="entry name" value="Domain of unknown function DUF1214, C-terminal domain"/>
    <property type="match status" value="1"/>
</dbReference>
<dbReference type="PANTHER" id="PTHR36509:SF2">
    <property type="entry name" value="BLL3101 PROTEIN"/>
    <property type="match status" value="1"/>
</dbReference>
<dbReference type="RefSeq" id="WP_006020065.1">
    <property type="nucleotide sequence ID" value="NZ_KB375282.1"/>
</dbReference>
<dbReference type="PANTHER" id="PTHR36509">
    <property type="entry name" value="BLL3101 PROTEIN"/>
    <property type="match status" value="1"/>
</dbReference>
<dbReference type="Gene3D" id="2.60.40.1610">
    <property type="entry name" value="Domain of unknown function DUF1254"/>
    <property type="match status" value="1"/>
</dbReference>
<dbReference type="InterPro" id="IPR010679">
    <property type="entry name" value="DUF1254"/>
</dbReference>
<accession>K8PNA7</accession>
<gene>
    <name evidence="4" type="ORF">HMPREF9695_01346</name>
</gene>
<feature type="domain" description="DUF1214" evidence="2">
    <location>
        <begin position="343"/>
        <end position="449"/>
    </location>
</feature>
<reference evidence="4 5" key="1">
    <citation type="submission" date="2012-04" db="EMBL/GenBank/DDBJ databases">
        <title>The Genome Sequence of Afipia broomeae ATCC 49717.</title>
        <authorList>
            <consortium name="The Broad Institute Genome Sequencing Platform"/>
            <person name="Earl A."/>
            <person name="Ward D."/>
            <person name="Feldgarden M."/>
            <person name="Gevers D."/>
            <person name="Huys G."/>
            <person name="Walker B."/>
            <person name="Young S.K."/>
            <person name="Zeng Q."/>
            <person name="Gargeya S."/>
            <person name="Fitzgerald M."/>
            <person name="Haas B."/>
            <person name="Abouelleil A."/>
            <person name="Alvarado L."/>
            <person name="Arachchi H.M."/>
            <person name="Berlin A."/>
            <person name="Chapman S.B."/>
            <person name="Goldberg J."/>
            <person name="Griggs A."/>
            <person name="Gujja S."/>
            <person name="Hansen M."/>
            <person name="Howarth C."/>
            <person name="Imamovic A."/>
            <person name="Larimer J."/>
            <person name="McCowen C."/>
            <person name="Montmayeur A."/>
            <person name="Murphy C."/>
            <person name="Neiman D."/>
            <person name="Pearson M."/>
            <person name="Priest M."/>
            <person name="Roberts A."/>
            <person name="Saif S."/>
            <person name="Shea T."/>
            <person name="Sisk P."/>
            <person name="Sykes S."/>
            <person name="Wortman J."/>
            <person name="Nusbaum C."/>
            <person name="Birren B."/>
        </authorList>
    </citation>
    <scope>NUCLEOTIDE SEQUENCE [LARGE SCALE GENOMIC DNA]</scope>
    <source>
        <strain evidence="4 5">ATCC 49717</strain>
    </source>
</reference>